<organism evidence="5 6">
    <name type="scientific">Collinsella tanakaei</name>
    <dbReference type="NCBI Taxonomy" id="626935"/>
    <lineage>
        <taxon>Bacteria</taxon>
        <taxon>Bacillati</taxon>
        <taxon>Actinomycetota</taxon>
        <taxon>Coriobacteriia</taxon>
        <taxon>Coriobacteriales</taxon>
        <taxon>Coriobacteriaceae</taxon>
        <taxon>Collinsella</taxon>
    </lineage>
</organism>
<evidence type="ECO:0000256" key="2">
    <source>
        <dbReference type="ARBA" id="ARBA00022741"/>
    </source>
</evidence>
<feature type="domain" description="ABC transporter" evidence="4">
    <location>
        <begin position="4"/>
        <end position="226"/>
    </location>
</feature>
<name>A0A3E4QQ74_9ACTN</name>
<evidence type="ECO:0000313" key="6">
    <source>
        <dbReference type="Proteomes" id="UP000260943"/>
    </source>
</evidence>
<dbReference type="InterPro" id="IPR017871">
    <property type="entry name" value="ABC_transporter-like_CS"/>
</dbReference>
<dbReference type="PANTHER" id="PTHR24220">
    <property type="entry name" value="IMPORT ATP-BINDING PROTEIN"/>
    <property type="match status" value="1"/>
</dbReference>
<dbReference type="SUPFAM" id="SSF52540">
    <property type="entry name" value="P-loop containing nucleoside triphosphate hydrolases"/>
    <property type="match status" value="1"/>
</dbReference>
<dbReference type="Gene3D" id="3.40.50.300">
    <property type="entry name" value="P-loop containing nucleotide triphosphate hydrolases"/>
    <property type="match status" value="1"/>
</dbReference>
<dbReference type="InterPro" id="IPR015854">
    <property type="entry name" value="ABC_transpr_LolD-like"/>
</dbReference>
<dbReference type="PROSITE" id="PS50893">
    <property type="entry name" value="ABC_TRANSPORTER_2"/>
    <property type="match status" value="1"/>
</dbReference>
<dbReference type="PANTHER" id="PTHR24220:SF86">
    <property type="entry name" value="ABC TRANSPORTER ABCH.1"/>
    <property type="match status" value="1"/>
</dbReference>
<dbReference type="InterPro" id="IPR003439">
    <property type="entry name" value="ABC_transporter-like_ATP-bd"/>
</dbReference>
<accession>A0A3E4QQ74</accession>
<keyword evidence="2" id="KW-0547">Nucleotide-binding</keyword>
<dbReference type="CDD" id="cd03255">
    <property type="entry name" value="ABC_MJ0796_LolCDE_FtsE"/>
    <property type="match status" value="1"/>
</dbReference>
<dbReference type="GO" id="GO:0005886">
    <property type="term" value="C:plasma membrane"/>
    <property type="evidence" value="ECO:0007669"/>
    <property type="project" value="TreeGrafter"/>
</dbReference>
<dbReference type="GO" id="GO:0016887">
    <property type="term" value="F:ATP hydrolysis activity"/>
    <property type="evidence" value="ECO:0007669"/>
    <property type="project" value="InterPro"/>
</dbReference>
<sequence>MSILSVEHLTKIYGEGDTAVRALDDVSFTVEAGEFIAIVGSSGSGKSTLLHIIGGVDRPTSGSVYVQGQDIYRRTDEQLAVFRRREVGLIYQFYNLIPVLDVIENMTLPVLMDGRRVNQERLEQLTRALGLSGREHYMPSQLSGGQQQRVAVGRALMNSPAIVLADEPTGNLDSKNSAEVMRLLRDSNKRLKQTLIVITHDEDIALMADRVIAIEDGHLVSDNRRG</sequence>
<dbReference type="Pfam" id="PF00005">
    <property type="entry name" value="ABC_tran"/>
    <property type="match status" value="1"/>
</dbReference>
<evidence type="ECO:0000259" key="4">
    <source>
        <dbReference type="PROSITE" id="PS50893"/>
    </source>
</evidence>
<dbReference type="Proteomes" id="UP000260943">
    <property type="component" value="Unassembled WGS sequence"/>
</dbReference>
<evidence type="ECO:0000313" key="5">
    <source>
        <dbReference type="EMBL" id="RGL08216.1"/>
    </source>
</evidence>
<dbReference type="PROSITE" id="PS00211">
    <property type="entry name" value="ABC_TRANSPORTER_1"/>
    <property type="match status" value="1"/>
</dbReference>
<dbReference type="InterPro" id="IPR003593">
    <property type="entry name" value="AAA+_ATPase"/>
</dbReference>
<keyword evidence="1" id="KW-0813">Transport</keyword>
<comment type="caution">
    <text evidence="5">The sequence shown here is derived from an EMBL/GenBank/DDBJ whole genome shotgun (WGS) entry which is preliminary data.</text>
</comment>
<dbReference type="InterPro" id="IPR017911">
    <property type="entry name" value="MacB-like_ATP-bd"/>
</dbReference>
<dbReference type="EMBL" id="QSRJ01000011">
    <property type="protein sequence ID" value="RGL08216.1"/>
    <property type="molecule type" value="Genomic_DNA"/>
</dbReference>
<evidence type="ECO:0000256" key="3">
    <source>
        <dbReference type="ARBA" id="ARBA00022840"/>
    </source>
</evidence>
<protein>
    <submittedName>
        <fullName evidence="5">ABC transporter ATP-binding protein</fullName>
    </submittedName>
</protein>
<dbReference type="SMART" id="SM00382">
    <property type="entry name" value="AAA"/>
    <property type="match status" value="1"/>
</dbReference>
<gene>
    <name evidence="5" type="ORF">DXC81_08860</name>
</gene>
<dbReference type="GO" id="GO:0005524">
    <property type="term" value="F:ATP binding"/>
    <property type="evidence" value="ECO:0007669"/>
    <property type="project" value="UniProtKB-KW"/>
</dbReference>
<dbReference type="GO" id="GO:0022857">
    <property type="term" value="F:transmembrane transporter activity"/>
    <property type="evidence" value="ECO:0007669"/>
    <property type="project" value="TreeGrafter"/>
</dbReference>
<dbReference type="AlphaFoldDB" id="A0A3E4QQ74"/>
<keyword evidence="3 5" id="KW-0067">ATP-binding</keyword>
<proteinExistence type="predicted"/>
<dbReference type="GO" id="GO:0098796">
    <property type="term" value="C:membrane protein complex"/>
    <property type="evidence" value="ECO:0007669"/>
    <property type="project" value="UniProtKB-ARBA"/>
</dbReference>
<dbReference type="RefSeq" id="WP_117680069.1">
    <property type="nucleotide sequence ID" value="NZ_CAJJKC010000002.1"/>
</dbReference>
<evidence type="ECO:0000256" key="1">
    <source>
        <dbReference type="ARBA" id="ARBA00022448"/>
    </source>
</evidence>
<dbReference type="FunFam" id="3.40.50.300:FF:000032">
    <property type="entry name" value="Export ABC transporter ATP-binding protein"/>
    <property type="match status" value="1"/>
</dbReference>
<dbReference type="InterPro" id="IPR027417">
    <property type="entry name" value="P-loop_NTPase"/>
</dbReference>
<reference evidence="5 6" key="1">
    <citation type="submission" date="2018-08" db="EMBL/GenBank/DDBJ databases">
        <title>A genome reference for cultivated species of the human gut microbiota.</title>
        <authorList>
            <person name="Zou Y."/>
            <person name="Xue W."/>
            <person name="Luo G."/>
        </authorList>
    </citation>
    <scope>NUCLEOTIDE SEQUENCE [LARGE SCALE GENOMIC DNA]</scope>
    <source>
        <strain evidence="5 6">TF08-14</strain>
    </source>
</reference>